<feature type="signal peptide" evidence="1">
    <location>
        <begin position="1"/>
        <end position="21"/>
    </location>
</feature>
<dbReference type="RefSeq" id="WP_129471597.1">
    <property type="nucleotide sequence ID" value="NZ_SAWZ01000006.1"/>
</dbReference>
<keyword evidence="3" id="KW-1185">Reference proteome</keyword>
<evidence type="ECO:0000313" key="2">
    <source>
        <dbReference type="EMBL" id="RXR04326.1"/>
    </source>
</evidence>
<gene>
    <name evidence="2" type="ORF">EPA99_12675</name>
</gene>
<evidence type="ECO:0000313" key="3">
    <source>
        <dbReference type="Proteomes" id="UP000289784"/>
    </source>
</evidence>
<dbReference type="EMBL" id="SAWZ01000006">
    <property type="protein sequence ID" value="RXR04326.1"/>
    <property type="molecule type" value="Genomic_DNA"/>
</dbReference>
<sequence length="192" mass="20236">MSSLRSALVIALFALPLHAWAQAGGGTDLKQQMSATEFKAAGLERLSAAELAALNAWLDTRGSAPAPAGAAATVAPTPALGTAAAATAGDADALERAREEGRQEVIQKNRGFFDFGSTEPIESTLVGEFRGFGKGRRFVLANGQEWEQTDTASLAGVRRSEPEVSIKPGVLGSVWYMRIDGYNTSAKVKRVK</sequence>
<comment type="caution">
    <text evidence="2">The sequence shown here is derived from an EMBL/GenBank/DDBJ whole genome shotgun (WGS) entry which is preliminary data.</text>
</comment>
<evidence type="ECO:0000256" key="1">
    <source>
        <dbReference type="SAM" id="SignalP"/>
    </source>
</evidence>
<protein>
    <recommendedName>
        <fullName evidence="4">Secreted protein</fullName>
    </recommendedName>
</protein>
<name>A0A4Q1JTK6_9GAMM</name>
<reference evidence="2 3" key="1">
    <citation type="submission" date="2019-01" db="EMBL/GenBank/DDBJ databases">
        <title>Pseudoxanthomonas composti sp. nov., isolated from compost.</title>
        <authorList>
            <person name="Yang G."/>
        </authorList>
    </citation>
    <scope>NUCLEOTIDE SEQUENCE [LARGE SCALE GENOMIC DNA]</scope>
    <source>
        <strain evidence="2 3">GSS15</strain>
    </source>
</reference>
<dbReference type="OrthoDB" id="5966441at2"/>
<keyword evidence="1" id="KW-0732">Signal</keyword>
<dbReference type="Proteomes" id="UP000289784">
    <property type="component" value="Unassembled WGS sequence"/>
</dbReference>
<feature type="chain" id="PRO_5020865286" description="Secreted protein" evidence="1">
    <location>
        <begin position="22"/>
        <end position="192"/>
    </location>
</feature>
<dbReference type="AlphaFoldDB" id="A0A4Q1JTK6"/>
<proteinExistence type="predicted"/>
<evidence type="ECO:0008006" key="4">
    <source>
        <dbReference type="Google" id="ProtNLM"/>
    </source>
</evidence>
<organism evidence="2 3">
    <name type="scientific">Pseudoxanthomonas composti</name>
    <dbReference type="NCBI Taxonomy" id="2137479"/>
    <lineage>
        <taxon>Bacteria</taxon>
        <taxon>Pseudomonadati</taxon>
        <taxon>Pseudomonadota</taxon>
        <taxon>Gammaproteobacteria</taxon>
        <taxon>Lysobacterales</taxon>
        <taxon>Lysobacteraceae</taxon>
        <taxon>Pseudoxanthomonas</taxon>
    </lineage>
</organism>
<accession>A0A4Q1JTK6</accession>